<organism evidence="2 3">
    <name type="scientific">Pseudomonas knackmussii (strain DSM 6978 / CCUG 54928 / LMG 23759 / B13)</name>
    <dbReference type="NCBI Taxonomy" id="1301098"/>
    <lineage>
        <taxon>Bacteria</taxon>
        <taxon>Pseudomonadati</taxon>
        <taxon>Pseudomonadota</taxon>
        <taxon>Gammaproteobacteria</taxon>
        <taxon>Pseudomonadales</taxon>
        <taxon>Pseudomonadaceae</taxon>
        <taxon>Pseudomonas</taxon>
    </lineage>
</organism>
<feature type="domain" description="VOC" evidence="1">
    <location>
        <begin position="14"/>
        <end position="143"/>
    </location>
</feature>
<dbReference type="Pfam" id="PF00903">
    <property type="entry name" value="Glyoxalase"/>
    <property type="match status" value="1"/>
</dbReference>
<dbReference type="GO" id="GO:0051213">
    <property type="term" value="F:dioxygenase activity"/>
    <property type="evidence" value="ECO:0007669"/>
    <property type="project" value="UniProtKB-KW"/>
</dbReference>
<dbReference type="Gene3D" id="3.10.180.10">
    <property type="entry name" value="2,3-Dihydroxybiphenyl 1,2-Dioxygenase, domain 1"/>
    <property type="match status" value="1"/>
</dbReference>
<dbReference type="SUPFAM" id="SSF54593">
    <property type="entry name" value="Glyoxalase/Bleomycin resistance protein/Dihydroxybiphenyl dioxygenase"/>
    <property type="match status" value="1"/>
</dbReference>
<keyword evidence="2" id="KW-0223">Dioxygenase</keyword>
<name>A0A024HH21_PSEKB</name>
<keyword evidence="2" id="KW-0560">Oxidoreductase</keyword>
<dbReference type="PATRIC" id="fig|1301098.3.peg.2601"/>
<dbReference type="InterPro" id="IPR029068">
    <property type="entry name" value="Glyas_Bleomycin-R_OHBP_Dase"/>
</dbReference>
<reference evidence="2 3" key="2">
    <citation type="submission" date="2014-05" db="EMBL/GenBank/DDBJ databases">
        <title>Genome sequence of the 3-chlorobenzoate degrading bacterium Pseudomonas knackmussii B13 shows multiple evidence for horizontal gene transfer.</title>
        <authorList>
            <person name="Miyazaki R."/>
            <person name="Bertelli C."/>
            <person name="Falquet L."/>
            <person name="Robinson-Rechavi M."/>
            <person name="Gharib W."/>
            <person name="Roy S."/>
            <person name="Van der Meer J.R."/>
        </authorList>
    </citation>
    <scope>NUCLEOTIDE SEQUENCE [LARGE SCALE GENOMIC DNA]</scope>
    <source>
        <strain evidence="2 3">B13</strain>
    </source>
</reference>
<accession>A0A024HH21</accession>
<dbReference type="HOGENOM" id="CLU_046006_2_7_6"/>
<dbReference type="AlphaFoldDB" id="A0A024HH21"/>
<dbReference type="STRING" id="1301098.PKB_2592"/>
<protein>
    <submittedName>
        <fullName evidence="2">Glyoxalase/bleomycin resistance protein/dioxygenase</fullName>
    </submittedName>
</protein>
<sequence>MSTSASHPLAGRLLLNNLALAVADLPRVIDWYQRVLGFVVEERGHFEPVAADFAMLVGAGVRLELVASRRAILREVDRTPPPRHLQVLGWKALVLQCDDLAALGEHLRAEGVELLWEAQPLNESRSSTLLRDPEGNLINIFGPRR</sequence>
<proteinExistence type="predicted"/>
<evidence type="ECO:0000313" key="3">
    <source>
        <dbReference type="Proteomes" id="UP000025241"/>
    </source>
</evidence>
<dbReference type="InterPro" id="IPR004360">
    <property type="entry name" value="Glyas_Fos-R_dOase_dom"/>
</dbReference>
<reference evidence="2 3" key="1">
    <citation type="submission" date="2013-03" db="EMBL/GenBank/DDBJ databases">
        <authorList>
            <person name="Linke B."/>
        </authorList>
    </citation>
    <scope>NUCLEOTIDE SEQUENCE [LARGE SCALE GENOMIC DNA]</scope>
    <source>
        <strain evidence="2 3">B13</strain>
    </source>
</reference>
<evidence type="ECO:0000259" key="1">
    <source>
        <dbReference type="PROSITE" id="PS51819"/>
    </source>
</evidence>
<gene>
    <name evidence="2" type="ORF">PKB_2592</name>
</gene>
<dbReference type="Proteomes" id="UP000025241">
    <property type="component" value="Chromosome I"/>
</dbReference>
<dbReference type="InterPro" id="IPR037523">
    <property type="entry name" value="VOC_core"/>
</dbReference>
<dbReference type="EMBL" id="HG322950">
    <property type="protein sequence ID" value="CDF83939.1"/>
    <property type="molecule type" value="Genomic_DNA"/>
</dbReference>
<keyword evidence="3" id="KW-1185">Reference proteome</keyword>
<dbReference type="OrthoDB" id="9794917at2"/>
<dbReference type="RefSeq" id="WP_043252229.1">
    <property type="nucleotide sequence ID" value="NZ_HG322950.1"/>
</dbReference>
<evidence type="ECO:0000313" key="2">
    <source>
        <dbReference type="EMBL" id="CDF83939.1"/>
    </source>
</evidence>
<dbReference type="PROSITE" id="PS51819">
    <property type="entry name" value="VOC"/>
    <property type="match status" value="1"/>
</dbReference>
<dbReference type="KEGG" id="pkc:PKB_2592"/>